<reference evidence="1 2" key="1">
    <citation type="submission" date="2017-12" db="EMBL/GenBank/DDBJ databases">
        <title>Characterization of six clinical isolates of Enterochimera gen. nov., a novel genus of the Yersiniaciae family and the three species Enterochimera arupensis sp. nov., Enterochimera coloradensis sp. nov, and Enterochimera californica sp. nov.</title>
        <authorList>
            <person name="Rossi A."/>
            <person name="Fisher M."/>
        </authorList>
    </citation>
    <scope>NUCLEOTIDE SEQUENCE [LARGE SCALE GENOMIC DNA]</scope>
    <source>
        <strain evidence="2">2016-Iso4</strain>
    </source>
</reference>
<dbReference type="RefSeq" id="WP_101824189.1">
    <property type="nucleotide sequence ID" value="NZ_PJZH01000007.1"/>
</dbReference>
<gene>
    <name evidence="1" type="primary">casA</name>
    <name evidence="1" type="ORF">CYR32_09700</name>
</gene>
<dbReference type="Pfam" id="PF09481">
    <property type="entry name" value="CRISPR_Cse1"/>
    <property type="match status" value="1"/>
</dbReference>
<dbReference type="OrthoDB" id="5392377at2"/>
<dbReference type="EMBL" id="PJZH01000007">
    <property type="protein sequence ID" value="PLR36019.1"/>
    <property type="molecule type" value="Genomic_DNA"/>
</dbReference>
<sequence>MSSFNLIDHPWLPVADGPDISLRELFSTPGYRMLGGTPPQKIALMKCLQAIAQAAATPESEAQWQAGGWQAMQAQCLVYLERWHDRFDLYGERPFLQMPAISAAKIRPYGAVIPEIATGNTSVLSQWQVEKPLSDAQKALLLLTQMGGALGGKKADNSVVLTPGYPGKTKENGNISSGGPGPAVASRGLLHSLVLGEHLLQTLWLNLFTPSAVQAMFPGGIGTPPWEQMPAGEDCLVAQQLKQTLMGRLVPLNRFCLLTETGLHYSEGILHANYADGVWDPTVAVDNQGKKPRAIWADPERRPWRQLTALLSFMGQARRVTCLQLQVAVPRALCHTTTFAIWSGGLRVSSNAGEQYPTGGDDIVDSLVWLNSAWIGEQWFEQLQAAFHQLERLEKTLYAACCGYFRTLNVEGNALAAQATHRFWQQAEALFTALVEACGSPGGTALLPLYRRLSGHIQQIYNQFCPAESARQLDAWAKCRPRLFLQPKEVL</sequence>
<dbReference type="NCBIfam" id="TIGR02547">
    <property type="entry name" value="casA_cse1"/>
    <property type="match status" value="1"/>
</dbReference>
<protein>
    <submittedName>
        <fullName evidence="1">Type I-E CRISPR-associated protein Cse1/CasA</fullName>
    </submittedName>
</protein>
<dbReference type="InterPro" id="IPR013381">
    <property type="entry name" value="CRISPR-assoc_prot_Cse1"/>
</dbReference>
<name>A0A2N5E4V0_9GAMM</name>
<evidence type="ECO:0000313" key="2">
    <source>
        <dbReference type="Proteomes" id="UP000234503"/>
    </source>
</evidence>
<accession>A0A2N5E4V0</accession>
<organism evidence="1 2">
    <name type="scientific">Chimaeribacter coloradensis</name>
    <dbReference type="NCBI Taxonomy" id="2060068"/>
    <lineage>
        <taxon>Bacteria</taxon>
        <taxon>Pseudomonadati</taxon>
        <taxon>Pseudomonadota</taxon>
        <taxon>Gammaproteobacteria</taxon>
        <taxon>Enterobacterales</taxon>
        <taxon>Yersiniaceae</taxon>
        <taxon>Chimaeribacter</taxon>
    </lineage>
</organism>
<dbReference type="AlphaFoldDB" id="A0A2N5E4V0"/>
<keyword evidence="2" id="KW-1185">Reference proteome</keyword>
<evidence type="ECO:0000313" key="1">
    <source>
        <dbReference type="EMBL" id="PLR36019.1"/>
    </source>
</evidence>
<comment type="caution">
    <text evidence="1">The sequence shown here is derived from an EMBL/GenBank/DDBJ whole genome shotgun (WGS) entry which is preliminary data.</text>
</comment>
<proteinExistence type="predicted"/>
<dbReference type="Proteomes" id="UP000234503">
    <property type="component" value="Unassembled WGS sequence"/>
</dbReference>